<gene>
    <name evidence="4" type="ORF">LTR97_007986</name>
</gene>
<dbReference type="PANTHER" id="PTHR24320:SF252">
    <property type="entry name" value="DEHYDROGENASE_REDUCTASE FAMILY PROTEIN, PUTATIVE (AFU_ORTHOLOGUE AFUA_3G08550)-RELATED"/>
    <property type="match status" value="1"/>
</dbReference>
<accession>A0AAN7W5T7</accession>
<name>A0AAN7W5T7_9PEZI</name>
<evidence type="ECO:0000313" key="4">
    <source>
        <dbReference type="EMBL" id="KAK5696682.1"/>
    </source>
</evidence>
<evidence type="ECO:0000256" key="2">
    <source>
        <dbReference type="ARBA" id="ARBA00022857"/>
    </source>
</evidence>
<dbReference type="Proteomes" id="UP001310594">
    <property type="component" value="Unassembled WGS sequence"/>
</dbReference>
<reference evidence="4" key="1">
    <citation type="submission" date="2023-08" db="EMBL/GenBank/DDBJ databases">
        <title>Black Yeasts Isolated from many extreme environments.</title>
        <authorList>
            <person name="Coleine C."/>
            <person name="Stajich J.E."/>
            <person name="Selbmann L."/>
        </authorList>
    </citation>
    <scope>NUCLEOTIDE SEQUENCE</scope>
    <source>
        <strain evidence="4">CCFEE 5810</strain>
    </source>
</reference>
<comment type="similarity">
    <text evidence="1">Belongs to the short-chain dehydrogenases/reductases (SDR) family.</text>
</comment>
<keyword evidence="2" id="KW-0521">NADP</keyword>
<dbReference type="InterPro" id="IPR036291">
    <property type="entry name" value="NAD(P)-bd_dom_sf"/>
</dbReference>
<dbReference type="AlphaFoldDB" id="A0AAN7W5T7"/>
<evidence type="ECO:0000256" key="1">
    <source>
        <dbReference type="ARBA" id="ARBA00006484"/>
    </source>
</evidence>
<protein>
    <submittedName>
        <fullName evidence="4">Uncharacterized protein</fullName>
    </submittedName>
</protein>
<sequence>MPSASDVYRMLSGQAFGQTHLPAVDLSGKTFVITGGNTGNIQKGEAAISAILSETRCASHTTIEVWEVDLDHYDSVVAFSRRVRSQLSRLDGFIANAGIELTKFELSECLERTLTINLVSTYLLAIAILPKLQDTAVANKVDTRLTIVGSIIHVFAPITQLDVSQDQTILTSLSDPKTADMEQRYNLSKLMVHQMFVELVKHAPAPTGKHRAIINLVNPGWCGTELSRNKEAAAFERAAFSMIGWTSEKGSRTLVHAVTSGPESHGCYLSQCQITPQGSYMRGEHGDKVGKRLWEETIRRIRLIDPETAKYVS</sequence>
<organism evidence="4 5">
    <name type="scientific">Elasticomyces elasticus</name>
    <dbReference type="NCBI Taxonomy" id="574655"/>
    <lineage>
        <taxon>Eukaryota</taxon>
        <taxon>Fungi</taxon>
        <taxon>Dikarya</taxon>
        <taxon>Ascomycota</taxon>
        <taxon>Pezizomycotina</taxon>
        <taxon>Dothideomycetes</taxon>
        <taxon>Dothideomycetidae</taxon>
        <taxon>Mycosphaerellales</taxon>
        <taxon>Teratosphaeriaceae</taxon>
        <taxon>Elasticomyces</taxon>
    </lineage>
</organism>
<dbReference type="GO" id="GO:0016491">
    <property type="term" value="F:oxidoreductase activity"/>
    <property type="evidence" value="ECO:0007669"/>
    <property type="project" value="UniProtKB-KW"/>
</dbReference>
<dbReference type="PANTHER" id="PTHR24320">
    <property type="entry name" value="RETINOL DEHYDROGENASE"/>
    <property type="match status" value="1"/>
</dbReference>
<dbReference type="SUPFAM" id="SSF51735">
    <property type="entry name" value="NAD(P)-binding Rossmann-fold domains"/>
    <property type="match status" value="1"/>
</dbReference>
<dbReference type="InterPro" id="IPR002347">
    <property type="entry name" value="SDR_fam"/>
</dbReference>
<dbReference type="Pfam" id="PF00106">
    <property type="entry name" value="adh_short"/>
    <property type="match status" value="1"/>
</dbReference>
<evidence type="ECO:0000256" key="3">
    <source>
        <dbReference type="ARBA" id="ARBA00023002"/>
    </source>
</evidence>
<keyword evidence="3" id="KW-0560">Oxidoreductase</keyword>
<dbReference type="Gene3D" id="3.40.50.720">
    <property type="entry name" value="NAD(P)-binding Rossmann-like Domain"/>
    <property type="match status" value="1"/>
</dbReference>
<proteinExistence type="inferred from homology"/>
<comment type="caution">
    <text evidence="4">The sequence shown here is derived from an EMBL/GenBank/DDBJ whole genome shotgun (WGS) entry which is preliminary data.</text>
</comment>
<dbReference type="EMBL" id="JAVRQU010000012">
    <property type="protein sequence ID" value="KAK5696682.1"/>
    <property type="molecule type" value="Genomic_DNA"/>
</dbReference>
<evidence type="ECO:0000313" key="5">
    <source>
        <dbReference type="Proteomes" id="UP001310594"/>
    </source>
</evidence>